<sequence>MKVLLINDDGPPDDKASPYIFSFYNHLVSLGWNVKVVLPSSQKSWIGKYTALYFAQKPFIGVLRQSLSYHRNNQRQIFLSRTRYIMFPLECILSIISPDGLGKTSPTSRPLEDGEVVSLE</sequence>
<dbReference type="Pfam" id="PF01975">
    <property type="entry name" value="SurE"/>
    <property type="match status" value="1"/>
</dbReference>
<dbReference type="GO" id="GO:0016787">
    <property type="term" value="F:hydrolase activity"/>
    <property type="evidence" value="ECO:0007669"/>
    <property type="project" value="InterPro"/>
</dbReference>
<dbReference type="InterPro" id="IPR027746">
    <property type="entry name" value="TTL"/>
</dbReference>
<name>A0AAD7F094_9AGAR</name>
<dbReference type="PANTHER" id="PTHR47551:SF1">
    <property type="entry name" value="TUBULIN--TYROSINE LIGASE PBY1-RELATED"/>
    <property type="match status" value="1"/>
</dbReference>
<dbReference type="EMBL" id="JARIHO010000008">
    <property type="protein sequence ID" value="KAJ7357393.1"/>
    <property type="molecule type" value="Genomic_DNA"/>
</dbReference>
<evidence type="ECO:0000313" key="3">
    <source>
        <dbReference type="EMBL" id="KAJ7357393.1"/>
    </source>
</evidence>
<dbReference type="SUPFAM" id="SSF64167">
    <property type="entry name" value="SurE-like"/>
    <property type="match status" value="1"/>
</dbReference>
<accession>A0AAD7F094</accession>
<evidence type="ECO:0000313" key="4">
    <source>
        <dbReference type="Proteomes" id="UP001218218"/>
    </source>
</evidence>
<evidence type="ECO:0000256" key="1">
    <source>
        <dbReference type="SAM" id="MobiDB-lite"/>
    </source>
</evidence>
<proteinExistence type="predicted"/>
<keyword evidence="4" id="KW-1185">Reference proteome</keyword>
<dbReference type="InterPro" id="IPR002828">
    <property type="entry name" value="SurE-like_Pase/nucleotidase"/>
</dbReference>
<dbReference type="Proteomes" id="UP001218218">
    <property type="component" value="Unassembled WGS sequence"/>
</dbReference>
<dbReference type="PANTHER" id="PTHR47551">
    <property type="entry name" value="TUBULIN--TYROSINE LIGASE PBY1-RELATED"/>
    <property type="match status" value="1"/>
</dbReference>
<organism evidence="3 4">
    <name type="scientific">Mycena albidolilacea</name>
    <dbReference type="NCBI Taxonomy" id="1033008"/>
    <lineage>
        <taxon>Eukaryota</taxon>
        <taxon>Fungi</taxon>
        <taxon>Dikarya</taxon>
        <taxon>Basidiomycota</taxon>
        <taxon>Agaricomycotina</taxon>
        <taxon>Agaricomycetes</taxon>
        <taxon>Agaricomycetidae</taxon>
        <taxon>Agaricales</taxon>
        <taxon>Marasmiineae</taxon>
        <taxon>Mycenaceae</taxon>
        <taxon>Mycena</taxon>
    </lineage>
</organism>
<feature type="domain" description="Survival protein SurE-like phosphatase/nucleotidase" evidence="2">
    <location>
        <begin position="3"/>
        <end position="51"/>
    </location>
</feature>
<comment type="caution">
    <text evidence="3">The sequence shown here is derived from an EMBL/GenBank/DDBJ whole genome shotgun (WGS) entry which is preliminary data.</text>
</comment>
<protein>
    <recommendedName>
        <fullName evidence="2">Survival protein SurE-like phosphatase/nucleotidase domain-containing protein</fullName>
    </recommendedName>
</protein>
<dbReference type="GO" id="GO:0000932">
    <property type="term" value="C:P-body"/>
    <property type="evidence" value="ECO:0007669"/>
    <property type="project" value="TreeGrafter"/>
</dbReference>
<dbReference type="Gene3D" id="3.40.1210.10">
    <property type="entry name" value="Survival protein SurE-like phosphatase/nucleotidase"/>
    <property type="match status" value="1"/>
</dbReference>
<gene>
    <name evidence="3" type="ORF">DFH08DRAFT_851825</name>
</gene>
<feature type="region of interest" description="Disordered" evidence="1">
    <location>
        <begin position="98"/>
        <end position="120"/>
    </location>
</feature>
<evidence type="ECO:0000259" key="2">
    <source>
        <dbReference type="Pfam" id="PF01975"/>
    </source>
</evidence>
<dbReference type="InterPro" id="IPR036523">
    <property type="entry name" value="SurE-like_sf"/>
</dbReference>
<dbReference type="AlphaFoldDB" id="A0AAD7F094"/>
<reference evidence="3" key="1">
    <citation type="submission" date="2023-03" db="EMBL/GenBank/DDBJ databases">
        <title>Massive genome expansion in bonnet fungi (Mycena s.s.) driven by repeated elements and novel gene families across ecological guilds.</title>
        <authorList>
            <consortium name="Lawrence Berkeley National Laboratory"/>
            <person name="Harder C.B."/>
            <person name="Miyauchi S."/>
            <person name="Viragh M."/>
            <person name="Kuo A."/>
            <person name="Thoen E."/>
            <person name="Andreopoulos B."/>
            <person name="Lu D."/>
            <person name="Skrede I."/>
            <person name="Drula E."/>
            <person name="Henrissat B."/>
            <person name="Morin E."/>
            <person name="Kohler A."/>
            <person name="Barry K."/>
            <person name="LaButti K."/>
            <person name="Morin E."/>
            <person name="Salamov A."/>
            <person name="Lipzen A."/>
            <person name="Mereny Z."/>
            <person name="Hegedus B."/>
            <person name="Baldrian P."/>
            <person name="Stursova M."/>
            <person name="Weitz H."/>
            <person name="Taylor A."/>
            <person name="Grigoriev I.V."/>
            <person name="Nagy L.G."/>
            <person name="Martin F."/>
            <person name="Kauserud H."/>
        </authorList>
    </citation>
    <scope>NUCLEOTIDE SEQUENCE</scope>
    <source>
        <strain evidence="3">CBHHK002</strain>
    </source>
</reference>